<feature type="transmembrane region" description="Helical" evidence="8">
    <location>
        <begin position="112"/>
        <end position="134"/>
    </location>
</feature>
<dbReference type="Proteomes" id="UP000679247">
    <property type="component" value="Chromosome"/>
</dbReference>
<evidence type="ECO:0000256" key="2">
    <source>
        <dbReference type="ARBA" id="ARBA00007998"/>
    </source>
</evidence>
<evidence type="ECO:0000256" key="8">
    <source>
        <dbReference type="SAM" id="Phobius"/>
    </source>
</evidence>
<keyword evidence="7 8" id="KW-0472">Membrane</keyword>
<evidence type="ECO:0000256" key="3">
    <source>
        <dbReference type="ARBA" id="ARBA00022448"/>
    </source>
</evidence>
<feature type="transmembrane region" description="Helical" evidence="8">
    <location>
        <begin position="141"/>
        <end position="163"/>
    </location>
</feature>
<dbReference type="InterPro" id="IPR004761">
    <property type="entry name" value="Spore_GerAB"/>
</dbReference>
<reference evidence="9 10" key="1">
    <citation type="submission" date="2021-03" db="EMBL/GenBank/DDBJ databases">
        <title>The first data on the complete genome of the tetrodotoxin-producing bacterium.</title>
        <authorList>
            <person name="Melnikova D.I."/>
            <person name="Nijland R."/>
            <person name="Magarlamov T.Y."/>
        </authorList>
    </citation>
    <scope>NUCLEOTIDE SEQUENCE [LARGE SCALE GENOMIC DNA]</scope>
    <source>
        <strain evidence="9 10">1839</strain>
    </source>
</reference>
<sequence>MVQKEEQVSPFLVFFLIHAIQVGVGILGFQRIVIKSGGNDSWIAVIAAAIIVSAVIFILYTLLNRHQMDIIQIQKKLFGKYIGSLLGLIWIMNWILLTVTVLSSFVEIVEVWVFSTINIYVFAFIFILLIYYCLTGGFRVVAGICVLGTIIPMYLYLTFLFPLEHTHLRNLLPIWNHSIKEMGLATRDMSLSYLGFSSLLMYYPYIKNAKSSQKWAHFGNILTCLIYLFLMVITIGYFSEKQLSHHIWATLSLWKIVELPFVERFEYIGITSWVLMILPNICLLVWAAAEGIGKVVNIKQKKVLLIILLIVYILTIFMSGRERIDMMNNVSAKLGLFLLFVYIPVLSAYSFVWNKLKEKKK</sequence>
<feature type="transmembrane region" description="Helical" evidence="8">
    <location>
        <begin position="84"/>
        <end position="106"/>
    </location>
</feature>
<evidence type="ECO:0000313" key="10">
    <source>
        <dbReference type="Proteomes" id="UP000679247"/>
    </source>
</evidence>
<keyword evidence="6 8" id="KW-1133">Transmembrane helix</keyword>
<keyword evidence="4" id="KW-0309">Germination</keyword>
<comment type="similarity">
    <text evidence="2">Belongs to the amino acid-polyamine-organocation (APC) superfamily. Spore germination protein (SGP) (TC 2.A.3.9) family.</text>
</comment>
<evidence type="ECO:0000256" key="7">
    <source>
        <dbReference type="ARBA" id="ARBA00023136"/>
    </source>
</evidence>
<dbReference type="Gene3D" id="1.20.1740.10">
    <property type="entry name" value="Amino acid/polyamine transporter I"/>
    <property type="match status" value="1"/>
</dbReference>
<evidence type="ECO:0000256" key="4">
    <source>
        <dbReference type="ARBA" id="ARBA00022544"/>
    </source>
</evidence>
<gene>
    <name evidence="9" type="ORF">J1899_12820</name>
</gene>
<feature type="transmembrane region" description="Helical" evidence="8">
    <location>
        <begin position="332"/>
        <end position="352"/>
    </location>
</feature>
<feature type="transmembrane region" description="Helical" evidence="8">
    <location>
        <begin position="267"/>
        <end position="291"/>
    </location>
</feature>
<keyword evidence="5 8" id="KW-0812">Transmembrane</keyword>
<evidence type="ECO:0000256" key="6">
    <source>
        <dbReference type="ARBA" id="ARBA00022989"/>
    </source>
</evidence>
<feature type="transmembrane region" description="Helical" evidence="8">
    <location>
        <begin position="190"/>
        <end position="206"/>
    </location>
</feature>
<feature type="transmembrane region" description="Helical" evidence="8">
    <location>
        <begin position="42"/>
        <end position="63"/>
    </location>
</feature>
<dbReference type="NCBIfam" id="TIGR00912">
    <property type="entry name" value="2A0309"/>
    <property type="match status" value="1"/>
</dbReference>
<feature type="transmembrane region" description="Helical" evidence="8">
    <location>
        <begin position="218"/>
        <end position="238"/>
    </location>
</feature>
<proteinExistence type="inferred from homology"/>
<keyword evidence="3" id="KW-0813">Transport</keyword>
<evidence type="ECO:0000256" key="1">
    <source>
        <dbReference type="ARBA" id="ARBA00004141"/>
    </source>
</evidence>
<dbReference type="PANTHER" id="PTHR34975:SF2">
    <property type="entry name" value="SPORE GERMINATION PROTEIN A2"/>
    <property type="match status" value="1"/>
</dbReference>
<dbReference type="EMBL" id="CP071709">
    <property type="protein sequence ID" value="QVY59932.1"/>
    <property type="molecule type" value="Genomic_DNA"/>
</dbReference>
<feature type="transmembrane region" description="Helical" evidence="8">
    <location>
        <begin position="12"/>
        <end position="30"/>
    </location>
</feature>
<accession>A0ABX8F8V3</accession>
<keyword evidence="10" id="KW-1185">Reference proteome</keyword>
<organism evidence="9 10">
    <name type="scientific">Cytobacillus gottheilii</name>
    <dbReference type="NCBI Taxonomy" id="859144"/>
    <lineage>
        <taxon>Bacteria</taxon>
        <taxon>Bacillati</taxon>
        <taxon>Bacillota</taxon>
        <taxon>Bacilli</taxon>
        <taxon>Bacillales</taxon>
        <taxon>Bacillaceae</taxon>
        <taxon>Cytobacillus</taxon>
    </lineage>
</organism>
<name>A0ABX8F8V3_9BACI</name>
<dbReference type="RefSeq" id="WP_214474190.1">
    <property type="nucleotide sequence ID" value="NZ_CANKUS010000011.1"/>
</dbReference>
<dbReference type="PANTHER" id="PTHR34975">
    <property type="entry name" value="SPORE GERMINATION PROTEIN A2"/>
    <property type="match status" value="1"/>
</dbReference>
<protein>
    <submittedName>
        <fullName evidence="9">GerAB/ArcD/ProY family transporter</fullName>
    </submittedName>
</protein>
<feature type="transmembrane region" description="Helical" evidence="8">
    <location>
        <begin position="303"/>
        <end position="320"/>
    </location>
</feature>
<evidence type="ECO:0000313" key="9">
    <source>
        <dbReference type="EMBL" id="QVY59932.1"/>
    </source>
</evidence>
<comment type="subcellular location">
    <subcellularLocation>
        <location evidence="1">Membrane</location>
        <topology evidence="1">Multi-pass membrane protein</topology>
    </subcellularLocation>
</comment>
<dbReference type="Pfam" id="PF03845">
    <property type="entry name" value="Spore_permease"/>
    <property type="match status" value="1"/>
</dbReference>
<evidence type="ECO:0000256" key="5">
    <source>
        <dbReference type="ARBA" id="ARBA00022692"/>
    </source>
</evidence>